<organism evidence="1 2">
    <name type="scientific">Pisum sativum</name>
    <name type="common">Garden pea</name>
    <name type="synonym">Lathyrus oleraceus</name>
    <dbReference type="NCBI Taxonomy" id="3888"/>
    <lineage>
        <taxon>Eukaryota</taxon>
        <taxon>Viridiplantae</taxon>
        <taxon>Streptophyta</taxon>
        <taxon>Embryophyta</taxon>
        <taxon>Tracheophyta</taxon>
        <taxon>Spermatophyta</taxon>
        <taxon>Magnoliopsida</taxon>
        <taxon>eudicotyledons</taxon>
        <taxon>Gunneridae</taxon>
        <taxon>Pentapetalae</taxon>
        <taxon>rosids</taxon>
        <taxon>fabids</taxon>
        <taxon>Fabales</taxon>
        <taxon>Fabaceae</taxon>
        <taxon>Papilionoideae</taxon>
        <taxon>50 kb inversion clade</taxon>
        <taxon>NPAAA clade</taxon>
        <taxon>Hologalegina</taxon>
        <taxon>IRL clade</taxon>
        <taxon>Fabeae</taxon>
        <taxon>Lathyrus</taxon>
    </lineage>
</organism>
<dbReference type="SUPFAM" id="SSF50630">
    <property type="entry name" value="Acid proteases"/>
    <property type="match status" value="1"/>
</dbReference>
<dbReference type="PANTHER" id="PTHR33067">
    <property type="entry name" value="RNA-DIRECTED DNA POLYMERASE-RELATED"/>
    <property type="match status" value="1"/>
</dbReference>
<dbReference type="EMBL" id="JAMSHJ010000004">
    <property type="protein sequence ID" value="KAI5419374.1"/>
    <property type="molecule type" value="Genomic_DNA"/>
</dbReference>
<name>A0A9D4XFY6_PEA</name>
<sequence>MQISMANQKSNDAAIKNLETQVGQLAKQLAEQQPEPSFSANTQINPKEHCKVITTRSGRELISEKVEKDEKNGEVENKESVEIEKNDSDEVKVEPVKKPRWRSFRVAKGKEVVSATPIQNLSYPHAPSKRENERHYARFMDIFKQLKVNIPFAEALEQMPKYAKFMKDILTKKRRYTEPETILLDARCSAIIQKTLPRKESDPGRVALPVTIGDTYTGNGLIDLGSSINLIPLSIVKRLGNVDIKPAKMTLQLADKSTTTPYGVAQDMLVKVDKFFFPVDFIVIDMEEDDDAPLILGRPFMKTARMMIDVDNGLMKVRVQNEEVAFHLFEAKKHLNDKHDSF</sequence>
<evidence type="ECO:0000313" key="2">
    <source>
        <dbReference type="Proteomes" id="UP001058974"/>
    </source>
</evidence>
<protein>
    <recommendedName>
        <fullName evidence="3">Aspartic peptidase DDI1-type domain-containing protein</fullName>
    </recommendedName>
</protein>
<evidence type="ECO:0000313" key="1">
    <source>
        <dbReference type="EMBL" id="KAI5419374.1"/>
    </source>
</evidence>
<dbReference type="Proteomes" id="UP001058974">
    <property type="component" value="Chromosome 4"/>
</dbReference>
<accession>A0A9D4XFY6</accession>
<dbReference type="PANTHER" id="PTHR33067:SF31">
    <property type="entry name" value="RNA-DIRECTED DNA POLYMERASE"/>
    <property type="match status" value="1"/>
</dbReference>
<gene>
    <name evidence="1" type="ORF">KIW84_043514</name>
</gene>
<proteinExistence type="predicted"/>
<dbReference type="InterPro" id="IPR021109">
    <property type="entry name" value="Peptidase_aspartic_dom_sf"/>
</dbReference>
<reference evidence="1 2" key="1">
    <citation type="journal article" date="2022" name="Nat. Genet.">
        <title>Improved pea reference genome and pan-genome highlight genomic features and evolutionary characteristics.</title>
        <authorList>
            <person name="Yang T."/>
            <person name="Liu R."/>
            <person name="Luo Y."/>
            <person name="Hu S."/>
            <person name="Wang D."/>
            <person name="Wang C."/>
            <person name="Pandey M.K."/>
            <person name="Ge S."/>
            <person name="Xu Q."/>
            <person name="Li N."/>
            <person name="Li G."/>
            <person name="Huang Y."/>
            <person name="Saxena R.K."/>
            <person name="Ji Y."/>
            <person name="Li M."/>
            <person name="Yan X."/>
            <person name="He Y."/>
            <person name="Liu Y."/>
            <person name="Wang X."/>
            <person name="Xiang C."/>
            <person name="Varshney R.K."/>
            <person name="Ding H."/>
            <person name="Gao S."/>
            <person name="Zong X."/>
        </authorList>
    </citation>
    <scope>NUCLEOTIDE SEQUENCE [LARGE SCALE GENOMIC DNA]</scope>
    <source>
        <strain evidence="1 2">cv. Zhongwan 6</strain>
    </source>
</reference>
<dbReference type="Gramene" id="Psat04G0351400-T1">
    <property type="protein sequence ID" value="KAI5419374.1"/>
    <property type="gene ID" value="KIW84_043514"/>
</dbReference>
<comment type="caution">
    <text evidence="1">The sequence shown here is derived from an EMBL/GenBank/DDBJ whole genome shotgun (WGS) entry which is preliminary data.</text>
</comment>
<keyword evidence="2" id="KW-1185">Reference proteome</keyword>
<dbReference type="AlphaFoldDB" id="A0A9D4XFY6"/>
<evidence type="ECO:0008006" key="3">
    <source>
        <dbReference type="Google" id="ProtNLM"/>
    </source>
</evidence>
<dbReference type="Pfam" id="PF13650">
    <property type="entry name" value="Asp_protease_2"/>
    <property type="match status" value="1"/>
</dbReference>
<dbReference type="Gene3D" id="2.40.70.10">
    <property type="entry name" value="Acid Proteases"/>
    <property type="match status" value="1"/>
</dbReference>
<dbReference type="CDD" id="cd00303">
    <property type="entry name" value="retropepsin_like"/>
    <property type="match status" value="1"/>
</dbReference>